<reference evidence="2 3" key="1">
    <citation type="journal article" date="2024" name="IMA Fungus">
        <title>IMA Genome - F19 : A genome assembly and annotation guide to empower mycologists, including annotated draft genome sequences of Ceratocystis pirilliformis, Diaporthe australafricana, Fusarium ophioides, Paecilomyces lecythidis, and Sporothrix stenoceras.</title>
        <authorList>
            <person name="Aylward J."/>
            <person name="Wilson A.M."/>
            <person name="Visagie C.M."/>
            <person name="Spraker J."/>
            <person name="Barnes I."/>
            <person name="Buitendag C."/>
            <person name="Ceriani C."/>
            <person name="Del Mar Angel L."/>
            <person name="du Plessis D."/>
            <person name="Fuchs T."/>
            <person name="Gasser K."/>
            <person name="Kramer D."/>
            <person name="Li W."/>
            <person name="Munsamy K."/>
            <person name="Piso A."/>
            <person name="Price J.L."/>
            <person name="Sonnekus B."/>
            <person name="Thomas C."/>
            <person name="van der Nest A."/>
            <person name="van Dijk A."/>
            <person name="van Heerden A."/>
            <person name="van Vuuren N."/>
            <person name="Yilmaz N."/>
            <person name="Duong T.A."/>
            <person name="van der Merwe N.A."/>
            <person name="Wingfield M.J."/>
            <person name="Wingfield B.D."/>
        </authorList>
    </citation>
    <scope>NUCLEOTIDE SEQUENCE [LARGE SCALE GENOMIC DNA]</scope>
    <source>
        <strain evidence="2 3">CMW 5346</strain>
    </source>
</reference>
<evidence type="ECO:0000256" key="1">
    <source>
        <dbReference type="SAM" id="MobiDB-lite"/>
    </source>
</evidence>
<name>A0ABR3Z954_9PEZI</name>
<protein>
    <submittedName>
        <fullName evidence="2">Uncharacterized protein</fullName>
    </submittedName>
</protein>
<proteinExistence type="predicted"/>
<feature type="region of interest" description="Disordered" evidence="1">
    <location>
        <begin position="307"/>
        <end position="326"/>
    </location>
</feature>
<evidence type="ECO:0000313" key="2">
    <source>
        <dbReference type="EMBL" id="KAL1896353.1"/>
    </source>
</evidence>
<sequence length="326" mass="36557">MTTMQQNETTSYVLYCPNGRKVLLPSDGIVDVAQLCLLVDEEAFPASGMPTPPADSAQPQKLRKDAIPLLPSGPPKPIRISAYELLPMRELVRLSSRYHFLLTPPNNTPIEVTKAISLVCPEARLGSNTPSIATETGHLVAHVSRLIHGKWYCRRTPISSVPLMWPANTTLSLPVSQPLPLLALPRKLIVHVGPEVGPGAPPEFIGSGLTYFSYSKMDTLEVHLHQFMRQAPVQDRTRYGEQLGETLQERHRTYQDRIHCINLKPKPQQKQQHQQQLARPVQKKRFLPPKPSQGLLEQLPQSMQMSVQSQWLWQTTSTGSDDSHDD</sequence>
<dbReference type="EMBL" id="JAWCUI010000023">
    <property type="protein sequence ID" value="KAL1896353.1"/>
    <property type="molecule type" value="Genomic_DNA"/>
</dbReference>
<keyword evidence="3" id="KW-1185">Reference proteome</keyword>
<organism evidence="2 3">
    <name type="scientific">Sporothrix stenoceras</name>
    <dbReference type="NCBI Taxonomy" id="5173"/>
    <lineage>
        <taxon>Eukaryota</taxon>
        <taxon>Fungi</taxon>
        <taxon>Dikarya</taxon>
        <taxon>Ascomycota</taxon>
        <taxon>Pezizomycotina</taxon>
        <taxon>Sordariomycetes</taxon>
        <taxon>Sordariomycetidae</taxon>
        <taxon>Ophiostomatales</taxon>
        <taxon>Ophiostomataceae</taxon>
        <taxon>Sporothrix</taxon>
    </lineage>
</organism>
<feature type="compositionally biased region" description="Low complexity" evidence="1">
    <location>
        <begin position="265"/>
        <end position="276"/>
    </location>
</feature>
<accession>A0ABR3Z954</accession>
<dbReference type="Proteomes" id="UP001583186">
    <property type="component" value="Unassembled WGS sequence"/>
</dbReference>
<comment type="caution">
    <text evidence="2">The sequence shown here is derived from an EMBL/GenBank/DDBJ whole genome shotgun (WGS) entry which is preliminary data.</text>
</comment>
<evidence type="ECO:0000313" key="3">
    <source>
        <dbReference type="Proteomes" id="UP001583186"/>
    </source>
</evidence>
<feature type="region of interest" description="Disordered" evidence="1">
    <location>
        <begin position="265"/>
        <end position="302"/>
    </location>
</feature>
<gene>
    <name evidence="2" type="ORF">Sste5346_004738</name>
</gene>